<protein>
    <recommendedName>
        <fullName evidence="4">Tetratricopeptide repeat protein</fullName>
    </recommendedName>
</protein>
<dbReference type="InterPro" id="IPR011990">
    <property type="entry name" value="TPR-like_helical_dom_sf"/>
</dbReference>
<feature type="region of interest" description="Disordered" evidence="1">
    <location>
        <begin position="461"/>
        <end position="486"/>
    </location>
</feature>
<evidence type="ECO:0008006" key="4">
    <source>
        <dbReference type="Google" id="ProtNLM"/>
    </source>
</evidence>
<dbReference type="AlphaFoldDB" id="A0A2U2BT53"/>
<proteinExistence type="predicted"/>
<accession>A0A2U2BT53</accession>
<comment type="caution">
    <text evidence="2">The sequence shown here is derived from an EMBL/GenBank/DDBJ whole genome shotgun (WGS) entry which is preliminary data.</text>
</comment>
<name>A0A2U2BT53_9PROT</name>
<evidence type="ECO:0000313" key="3">
    <source>
        <dbReference type="Proteomes" id="UP000245168"/>
    </source>
</evidence>
<dbReference type="EMBL" id="QEXV01000004">
    <property type="protein sequence ID" value="PWE17156.1"/>
    <property type="molecule type" value="Genomic_DNA"/>
</dbReference>
<evidence type="ECO:0000313" key="2">
    <source>
        <dbReference type="EMBL" id="PWE17156.1"/>
    </source>
</evidence>
<dbReference type="PANTHER" id="PTHR23082">
    <property type="entry name" value="TRANSCRIPTION INITIATION FACTOR IIIC TFIIIC , POLYPEPTIDE 3-RELATED"/>
    <property type="match status" value="1"/>
</dbReference>
<dbReference type="PANTHER" id="PTHR23082:SF0">
    <property type="entry name" value="GENERAL TRANSCRIPTION FACTOR 3C POLYPEPTIDE 3"/>
    <property type="match status" value="1"/>
</dbReference>
<dbReference type="InterPro" id="IPR039340">
    <property type="entry name" value="Tfc4/TFIIIC-102/Sfc4"/>
</dbReference>
<sequence length="486" mass="55371">MAGAAAVHAQSDDDEEEQEQDRTFSSRLGELMLEVQEYLENEEQQQALETLNRMLTMEPSPYERAVILQQRGAIYFQRDDLPRTIQDFQGAIATGALSLDEVTNLRVNLGQLLIAEEDIQGGIRQLELALENGAELNARLARLLAQAYAQAEDYREGLQYAEFWYENDPDKSVSEYSLMQFYYQQLNRPADELRVVREQVNAYPGNRQAWQNLVALYARTEQNQLAFEANKLMYLNGLFEECNELYRLAQYYSFYENPFRGATILEREINAGRCEGTTEQLETLANMWRQAAEFDRAIPVLEQISQQTGEGDTALKLAEAHYQLNNFEAAESAFETALNRGGLDQPGEAWVLLGTVRYELGDSQGALAAFREGARFRAARSQANGWISFVTSQIEGEQRRALQREQVLIDECRLTLEAERRQLVLVGEVDAEGRVSFPEDSIPERCRAYFNQFGEQYREAGMTDEQAEAARRQLERAAQQSSEEAG</sequence>
<dbReference type="Proteomes" id="UP000245168">
    <property type="component" value="Unassembled WGS sequence"/>
</dbReference>
<reference evidence="3" key="1">
    <citation type="submission" date="2018-05" db="EMBL/GenBank/DDBJ databases">
        <authorList>
            <person name="Liu B.-T."/>
        </authorList>
    </citation>
    <scope>NUCLEOTIDE SEQUENCE [LARGE SCALE GENOMIC DNA]</scope>
    <source>
        <strain evidence="3">WD6-1</strain>
    </source>
</reference>
<evidence type="ECO:0000256" key="1">
    <source>
        <dbReference type="SAM" id="MobiDB-lite"/>
    </source>
</evidence>
<keyword evidence="3" id="KW-1185">Reference proteome</keyword>
<dbReference type="GO" id="GO:0000127">
    <property type="term" value="C:transcription factor TFIIIC complex"/>
    <property type="evidence" value="ECO:0007669"/>
    <property type="project" value="TreeGrafter"/>
</dbReference>
<dbReference type="InterPro" id="IPR019734">
    <property type="entry name" value="TPR_rpt"/>
</dbReference>
<dbReference type="SUPFAM" id="SSF48452">
    <property type="entry name" value="TPR-like"/>
    <property type="match status" value="1"/>
</dbReference>
<feature type="region of interest" description="Disordered" evidence="1">
    <location>
        <begin position="1"/>
        <end position="23"/>
    </location>
</feature>
<dbReference type="GO" id="GO:0006383">
    <property type="term" value="P:transcription by RNA polymerase III"/>
    <property type="evidence" value="ECO:0007669"/>
    <property type="project" value="InterPro"/>
</dbReference>
<dbReference type="Gene3D" id="1.25.40.10">
    <property type="entry name" value="Tetratricopeptide repeat domain"/>
    <property type="match status" value="2"/>
</dbReference>
<organism evidence="2 3">
    <name type="scientific">Marinicauda salina</name>
    <dbReference type="NCBI Taxonomy" id="2135793"/>
    <lineage>
        <taxon>Bacteria</taxon>
        <taxon>Pseudomonadati</taxon>
        <taxon>Pseudomonadota</taxon>
        <taxon>Alphaproteobacteria</taxon>
        <taxon>Maricaulales</taxon>
        <taxon>Maricaulaceae</taxon>
        <taxon>Marinicauda</taxon>
    </lineage>
</organism>
<dbReference type="SMART" id="SM00028">
    <property type="entry name" value="TPR"/>
    <property type="match status" value="3"/>
</dbReference>
<gene>
    <name evidence="2" type="ORF">DDZ18_09795</name>
</gene>
<dbReference type="Pfam" id="PF14559">
    <property type="entry name" value="TPR_19"/>
    <property type="match status" value="1"/>
</dbReference>